<keyword evidence="1" id="KW-0812">Transmembrane</keyword>
<feature type="domain" description="DUF58" evidence="2">
    <location>
        <begin position="201"/>
        <end position="351"/>
    </location>
</feature>
<dbReference type="EMBL" id="PJNE01000001">
    <property type="protein sequence ID" value="PKW25682.1"/>
    <property type="molecule type" value="Genomic_DNA"/>
</dbReference>
<keyword evidence="4" id="KW-1185">Reference proteome</keyword>
<dbReference type="Pfam" id="PF01882">
    <property type="entry name" value="DUF58"/>
    <property type="match status" value="1"/>
</dbReference>
<evidence type="ECO:0000256" key="1">
    <source>
        <dbReference type="SAM" id="Phobius"/>
    </source>
</evidence>
<dbReference type="PANTHER" id="PTHR34351">
    <property type="entry name" value="SLR1927 PROTEIN-RELATED"/>
    <property type="match status" value="1"/>
</dbReference>
<evidence type="ECO:0000313" key="3">
    <source>
        <dbReference type="EMBL" id="PKW25682.1"/>
    </source>
</evidence>
<accession>A0A2N3YFP5</accession>
<evidence type="ECO:0000259" key="2">
    <source>
        <dbReference type="Pfam" id="PF01882"/>
    </source>
</evidence>
<dbReference type="InterPro" id="IPR002881">
    <property type="entry name" value="DUF58"/>
</dbReference>
<dbReference type="AlphaFoldDB" id="A0A2N3YFP5"/>
<proteinExistence type="predicted"/>
<dbReference type="OrthoDB" id="9812729at2"/>
<dbReference type="Proteomes" id="UP000233781">
    <property type="component" value="Unassembled WGS sequence"/>
</dbReference>
<keyword evidence="1" id="KW-1133">Transmembrane helix</keyword>
<comment type="caution">
    <text evidence="3">The sequence shown here is derived from an EMBL/GenBank/DDBJ whole genome shotgun (WGS) entry which is preliminary data.</text>
</comment>
<organism evidence="3 4">
    <name type="scientific">Phycicoccus duodecadis</name>
    <dbReference type="NCBI Taxonomy" id="173053"/>
    <lineage>
        <taxon>Bacteria</taxon>
        <taxon>Bacillati</taxon>
        <taxon>Actinomycetota</taxon>
        <taxon>Actinomycetes</taxon>
        <taxon>Micrococcales</taxon>
        <taxon>Intrasporangiaceae</taxon>
        <taxon>Phycicoccus</taxon>
    </lineage>
</organism>
<reference evidence="3 4" key="1">
    <citation type="submission" date="2017-12" db="EMBL/GenBank/DDBJ databases">
        <title>Sequencing the genomes of 1000 Actinobacteria strains.</title>
        <authorList>
            <person name="Klenk H.-P."/>
        </authorList>
    </citation>
    <scope>NUCLEOTIDE SEQUENCE [LARGE SCALE GENOMIC DNA]</scope>
    <source>
        <strain evidence="3 4">DSM 12806</strain>
    </source>
</reference>
<dbReference type="RefSeq" id="WP_101394366.1">
    <property type="nucleotide sequence ID" value="NZ_PJNE01000001.1"/>
</dbReference>
<sequence length="420" mass="43709">MRALQRTLTTRGAAFAGCGLVLVAAGILLGQTDVTRVGVLLLALTGASLFLTRRHGLRLEVSRSVSPGRVAIDQRSVVSVRVRNLESSPTPVLMAEESIDYALGDRPRFVLPSMRPGAVREVQYSVRAHTRGVHHVGPLRVRVRDPFGLTLRTAAVSGEGEVVVLPRVVPLGAAGSLGSGMGSEGSVPHMVALHGEDDQTIREYRDGDDLRRIHWPATARTGDLMVRQEDRPAKRRAVVLLDTRAGGHAGSGRASSLEWCVTAAASVVAHLEGAAYAVHLLTADAGTEQHTRHDDSLEAALDALARVTAGADEGLRAVLHDASALTAQGGLVVYVGGPLPDDDAHTLAALRQPGSSGVALVVDRPSFGRVPPAVGEAAPAEATTASLRASGWLTTTVDAATGPAEAWAAVVAGSLTGLAR</sequence>
<name>A0A2N3YFP5_9MICO</name>
<gene>
    <name evidence="3" type="ORF">ATL31_0480</name>
</gene>
<protein>
    <submittedName>
        <fullName evidence="3">Uncharacterized protein (DUF58 family)</fullName>
    </submittedName>
</protein>
<feature type="transmembrane region" description="Helical" evidence="1">
    <location>
        <begin position="12"/>
        <end position="29"/>
    </location>
</feature>
<evidence type="ECO:0000313" key="4">
    <source>
        <dbReference type="Proteomes" id="UP000233781"/>
    </source>
</evidence>
<keyword evidence="1" id="KW-0472">Membrane</keyword>
<dbReference type="PANTHER" id="PTHR34351:SF1">
    <property type="entry name" value="SLR1927 PROTEIN"/>
    <property type="match status" value="1"/>
</dbReference>